<gene>
    <name evidence="1" type="ORF">CWC46_10565</name>
    <name evidence="2" type="ORF">Ser39006_010570</name>
</gene>
<dbReference type="Gene3D" id="2.120.10.30">
    <property type="entry name" value="TolB, C-terminal domain"/>
    <property type="match status" value="1"/>
</dbReference>
<accession>A0A2I5TIZ9</accession>
<name>A0A2I5TIZ9_SERS3</name>
<proteinExistence type="predicted"/>
<evidence type="ECO:0000313" key="4">
    <source>
        <dbReference type="Proteomes" id="UP000233778"/>
    </source>
</evidence>
<dbReference type="OrthoDB" id="1488190at2"/>
<keyword evidence="3" id="KW-1185">Reference proteome</keyword>
<reference evidence="2 3" key="1">
    <citation type="journal article" date="2013" name="Genome Announc.">
        <title>Draft genome sequence of Serratia sp. strain ATCC 39006, a model bacterium for analysis of the biosynthesis and regulation of prodigiosin, a carbapenem, and gas vesicles.</title>
        <authorList>
            <person name="Fineran P.C."/>
            <person name="Iglesias Cans M.C."/>
            <person name="Ramsay J.P."/>
            <person name="Wilf N.M."/>
            <person name="Cossyleon D."/>
            <person name="McNeil M.B."/>
            <person name="Williamson N.R."/>
            <person name="Monson R.E."/>
            <person name="Becher S.A."/>
            <person name="Stanton J.A."/>
            <person name="Brugger K."/>
            <person name="Brown S.D."/>
            <person name="Salmond G.P."/>
        </authorList>
    </citation>
    <scope>NUCLEOTIDE SEQUENCE [LARGE SCALE GENOMIC DNA]</scope>
    <source>
        <strain evidence="2">ATCC 39006</strain>
        <strain evidence="3">ATCC 39006 / SC 11482</strain>
    </source>
</reference>
<protein>
    <submittedName>
        <fullName evidence="2">Uncharacterized protein</fullName>
    </submittedName>
</protein>
<organism evidence="2 3">
    <name type="scientific">Serratia sp. (strain ATCC 39006)</name>
    <name type="common">Prodigiosinella confusarubida</name>
    <dbReference type="NCBI Taxonomy" id="104623"/>
    <lineage>
        <taxon>Bacteria</taxon>
        <taxon>Pseudomonadati</taxon>
        <taxon>Pseudomonadota</taxon>
        <taxon>Gammaproteobacteria</taxon>
        <taxon>Enterobacterales</taxon>
        <taxon>Pectobacteriaceae</taxon>
        <taxon>Prodigiosinella</taxon>
    </lineage>
</organism>
<dbReference type="RefSeq" id="WP_021016617.1">
    <property type="nucleotide sequence ID" value="NZ_CP025084.1"/>
</dbReference>
<dbReference type="STRING" id="104623.Ser39006_03355"/>
<dbReference type="Proteomes" id="UP000017700">
    <property type="component" value="Chromosome"/>
</dbReference>
<reference evidence="2" key="2">
    <citation type="submission" date="2013-09" db="EMBL/GenBank/DDBJ databases">
        <authorList>
            <person name="Wang G."/>
            <person name="Yang Y."/>
            <person name="Su Y."/>
        </authorList>
    </citation>
    <scope>NUCLEOTIDE SEQUENCE</scope>
    <source>
        <strain evidence="2">ATCC 39006</strain>
    </source>
</reference>
<dbReference type="AlphaFoldDB" id="A0A2I5TIZ9"/>
<dbReference type="EMBL" id="CP025084">
    <property type="protein sequence ID" value="AUH04526.1"/>
    <property type="molecule type" value="Genomic_DNA"/>
</dbReference>
<evidence type="ECO:0000313" key="3">
    <source>
        <dbReference type="Proteomes" id="UP000017700"/>
    </source>
</evidence>
<dbReference type="Proteomes" id="UP000233778">
    <property type="component" value="Chromosome"/>
</dbReference>
<dbReference type="InterPro" id="IPR011042">
    <property type="entry name" value="6-blade_b-propeller_TolB-like"/>
</dbReference>
<reference evidence="1 4" key="3">
    <citation type="submission" date="2017-11" db="EMBL/GenBank/DDBJ databases">
        <title>Complete genome sequence of Serratia sp. ATCC 39006 LacA.</title>
        <authorList>
            <person name="Hampton H.G."/>
            <person name="Jackson S.A."/>
            <person name="Jauregui R."/>
            <person name="Poulter G.T.M."/>
            <person name="Salmond G.P.C."/>
            <person name="Fineran P.C."/>
        </authorList>
    </citation>
    <scope>NUCLEOTIDE SEQUENCE [LARGE SCALE GENOMIC DNA]</scope>
    <source>
        <strain evidence="1 4">ATCC 39006</strain>
    </source>
</reference>
<dbReference type="EMBL" id="CP025085">
    <property type="protein sequence ID" value="AUH00206.1"/>
    <property type="molecule type" value="Genomic_DNA"/>
</dbReference>
<dbReference type="KEGG" id="sera:Ser39006_010570"/>
<dbReference type="KEGG" id="serq:CWC46_10565"/>
<evidence type="ECO:0000313" key="2">
    <source>
        <dbReference type="EMBL" id="AUH04526.1"/>
    </source>
</evidence>
<reference evidence="2" key="4">
    <citation type="submission" date="2017-11" db="EMBL/GenBank/DDBJ databases">
        <title>Complete genome sequence of Serratia sp. ATCC 39006.</title>
        <authorList>
            <person name="Hampton H.G."/>
            <person name="Jackson S.A."/>
            <person name="Jauregui R."/>
            <person name="Poulter G.T.M."/>
            <person name="Salmond G.P.C."/>
            <person name="Fineran P.C."/>
        </authorList>
    </citation>
    <scope>NUCLEOTIDE SEQUENCE</scope>
    <source>
        <strain evidence="2">ATCC 39006</strain>
    </source>
</reference>
<sequence>MTVLPPSQVPGAVASSFPELLMLAPNIQTVISGIIKNSAGLQSFLQLIEQQGAPANTSGWAYTRELAAQPSLYRLDLSPQTCAAIPAFMQPILNQAMDSPDLKNWVWTVQQGRLPGPTPGPSSIPDWELTTLTPQGGVMFPSIKFNGNGNAFSLSLTNQIARHLGVYIEFLSGGSSVVPAGWQSRLPAGVTSAFETTTIKYLGLLLPNTAVAGIEVSPAAQTFNVVLPANADTIRLSFGGIGNGSWQNIQDSAGVFASFIYDYAVPLMLSRAKTGGVDLPSWFQQLLSNQSILADVLNAGQGLLSTTDFPSVTRVLQWLSDNTSELFLGDPLAALREEINKKFGDTTVENSAAYLGWPAQTLLSLLDDLHNPGGGYAIATTSRLLALPPQFSLSLSPSTLVDLLVTIQPDAEYGQWLLQADKMNAEVVYCGGYSQQRQADIPVTDLARPVTLTFGSVINKSQISGLVKVNDSTGNPVSTGIISGQLNTAARQAAWSLPILDTQAGISTATRYDHKCKLVCSEGEFSWQNGAAPTATLANLTANSPLSQLIDITLQQAQSSLGYTWRTTEQGVKDCNSGGVLSNPYYIQNIGVAQAQAGLKMVNCGFVQRPALVYADSPSISGPSSFYLDPRNGSYLRQVDLSQAGNFDLNTHLAVAQFEESNLTGFSLHPDGFAIAVSWANAKLERVLLAEQPVSEQEAPQAQVLSGPGTQPGLLSGPVATAVTPAGFILVLENGSKRVQAFDRYLNPAPIFNDSAYLPLQATSGATYQDIAVAPNGCIYLLLYVGDGASVTDYLLDIYQPDGSFISRTTGVNGARLVVDTQCVVYTLNFEVISGPDNRRQPSISKWLPQE</sequence>
<dbReference type="SUPFAM" id="SSF101898">
    <property type="entry name" value="NHL repeat"/>
    <property type="match status" value="1"/>
</dbReference>
<evidence type="ECO:0000313" key="1">
    <source>
        <dbReference type="EMBL" id="AUH00206.1"/>
    </source>
</evidence>